<gene>
    <name evidence="9" type="ORF">A3770_09p54040</name>
</gene>
<evidence type="ECO:0000256" key="3">
    <source>
        <dbReference type="ARBA" id="ARBA00022771"/>
    </source>
</evidence>
<dbReference type="AlphaFoldDB" id="A0A5B8MQY1"/>
<keyword evidence="4" id="KW-0862">Zinc</keyword>
<evidence type="ECO:0000256" key="1">
    <source>
        <dbReference type="ARBA" id="ARBA00007416"/>
    </source>
</evidence>
<feature type="compositionally biased region" description="Polar residues" evidence="7">
    <location>
        <begin position="192"/>
        <end position="208"/>
    </location>
</feature>
<keyword evidence="6" id="KW-0804">Transcription</keyword>
<proteinExistence type="inferred from homology"/>
<dbReference type="Pfam" id="PF09733">
    <property type="entry name" value="VEFS-Box"/>
    <property type="match status" value="1"/>
</dbReference>
<comment type="similarity">
    <text evidence="1">Belongs to the VEFS (VRN2-EMF2-FIS2-SU(Z)12) family.</text>
</comment>
<dbReference type="GO" id="GO:0008270">
    <property type="term" value="F:zinc ion binding"/>
    <property type="evidence" value="ECO:0007669"/>
    <property type="project" value="UniProtKB-KW"/>
</dbReference>
<sequence>MSTGMNYAEEMWTGSDEAVESNSRESGRENPQASTEGGGTSDNDPLGEEYKRPSLLYSQLFEKQSLRERGESRGTASSCKLFLRRNLSYCRADKKVWMEQAESARAEDAAADPCSHAMVSLNVKLKVTLDRGEGVWVTRGGRRDVTVFCIVGIYDAQEAFIEPISVGAVNCSHGKYAEIDLEFPIYGDGRLRSQSTSQGPSSPNTSASARGDGGIGLMYFVWDDHMDLSSVMAPRRGDARHSHSDGGEGSEAPVGARHLTDRVRRGKIFSVIPDGSEIIFEARPLPELTKDEATGEFSFDPFTELADMGQDVLKLRRVVLCSDGEPSSSEPLNLTVYPSNKYSGQGSTGSSIPFAIHSILSLKEVPKDEGAGRVSKWMGALKGYPAPTMRVGLRYNYFSGVNDGRTRRIKWLKSEKYTEFTCPLCLELHNDHEDLGTEVVSGYTCDSHFTLSSVFCLLKHLQMVHSLFTWELIDTKVEHKQVCYTIEVRPPTLDVFHEDTFFTKQSSDFIQNFNKSFGYFATKAQRRRYEDSLIAAVRSEYAIRDVLAGVKRGYKKKRARSGGAKVVEKIQKAKEARVFYHSRTGQVMTREEIEAGADSDDEGDTNYLDVVISSLGRLRSKFTHSESDFMLEWNRFILQQEKKCQPVHDKEVFHLASKFLEQLQGGDGGSRDCFKQHVLVLWDHGVLTREEARQLIESVF</sequence>
<dbReference type="InterPro" id="IPR019135">
    <property type="entry name" value="Polycomb_protein_VEFS-Box"/>
</dbReference>
<evidence type="ECO:0000313" key="10">
    <source>
        <dbReference type="Proteomes" id="UP000316726"/>
    </source>
</evidence>
<dbReference type="STRING" id="1764295.A0A5B8MQY1"/>
<evidence type="ECO:0000256" key="2">
    <source>
        <dbReference type="ARBA" id="ARBA00022723"/>
    </source>
</evidence>
<evidence type="ECO:0000256" key="4">
    <source>
        <dbReference type="ARBA" id="ARBA00022833"/>
    </source>
</evidence>
<reference evidence="9 10" key="1">
    <citation type="submission" date="2018-07" db="EMBL/GenBank/DDBJ databases">
        <title>The complete nuclear genome of the prasinophyte Chloropicon primus (CCMP1205).</title>
        <authorList>
            <person name="Pombert J.-F."/>
            <person name="Otis C."/>
            <person name="Turmel M."/>
            <person name="Lemieux C."/>
        </authorList>
    </citation>
    <scope>NUCLEOTIDE SEQUENCE [LARGE SCALE GENOMIC DNA]</scope>
    <source>
        <strain evidence="9 10">CCMP1205</strain>
    </source>
</reference>
<evidence type="ECO:0000256" key="7">
    <source>
        <dbReference type="SAM" id="MobiDB-lite"/>
    </source>
</evidence>
<evidence type="ECO:0000259" key="8">
    <source>
        <dbReference type="Pfam" id="PF09733"/>
    </source>
</evidence>
<protein>
    <recommendedName>
        <fullName evidence="8">Polycomb protein VEFS-Box domain-containing protein</fullName>
    </recommendedName>
</protein>
<feature type="domain" description="Polycomb protein VEFS-Box" evidence="8">
    <location>
        <begin position="574"/>
        <end position="690"/>
    </location>
</feature>
<evidence type="ECO:0000256" key="6">
    <source>
        <dbReference type="ARBA" id="ARBA00023163"/>
    </source>
</evidence>
<dbReference type="OrthoDB" id="166746at2759"/>
<feature type="region of interest" description="Disordered" evidence="7">
    <location>
        <begin position="235"/>
        <end position="254"/>
    </location>
</feature>
<keyword evidence="10" id="KW-1185">Reference proteome</keyword>
<keyword evidence="2" id="KW-0479">Metal-binding</keyword>
<feature type="region of interest" description="Disordered" evidence="7">
    <location>
        <begin position="1"/>
        <end position="49"/>
    </location>
</feature>
<keyword evidence="5" id="KW-0805">Transcription regulation</keyword>
<dbReference type="Proteomes" id="UP000316726">
    <property type="component" value="Chromosome 9"/>
</dbReference>
<organism evidence="9 10">
    <name type="scientific">Chloropicon primus</name>
    <dbReference type="NCBI Taxonomy" id="1764295"/>
    <lineage>
        <taxon>Eukaryota</taxon>
        <taxon>Viridiplantae</taxon>
        <taxon>Chlorophyta</taxon>
        <taxon>Chloropicophyceae</taxon>
        <taxon>Chloropicales</taxon>
        <taxon>Chloropicaceae</taxon>
        <taxon>Chloropicon</taxon>
    </lineage>
</organism>
<evidence type="ECO:0000256" key="5">
    <source>
        <dbReference type="ARBA" id="ARBA00023015"/>
    </source>
</evidence>
<accession>A0A5B8MQY1</accession>
<evidence type="ECO:0000313" key="9">
    <source>
        <dbReference type="EMBL" id="QDZ22886.1"/>
    </source>
</evidence>
<keyword evidence="3" id="KW-0863">Zinc-finger</keyword>
<name>A0A5B8MQY1_9CHLO</name>
<feature type="compositionally biased region" description="Basic and acidic residues" evidence="7">
    <location>
        <begin position="235"/>
        <end position="246"/>
    </location>
</feature>
<dbReference type="EMBL" id="CP031042">
    <property type="protein sequence ID" value="QDZ22886.1"/>
    <property type="molecule type" value="Genomic_DNA"/>
</dbReference>
<feature type="region of interest" description="Disordered" evidence="7">
    <location>
        <begin position="190"/>
        <end position="210"/>
    </location>
</feature>